<dbReference type="Pfam" id="PF00887">
    <property type="entry name" value="ACBP"/>
    <property type="match status" value="1"/>
</dbReference>
<feature type="region of interest" description="Disordered" evidence="3">
    <location>
        <begin position="356"/>
        <end position="375"/>
    </location>
</feature>
<evidence type="ECO:0000256" key="1">
    <source>
        <dbReference type="ARBA" id="ARBA00005567"/>
    </source>
</evidence>
<dbReference type="EMBL" id="JBAMMX010000005">
    <property type="protein sequence ID" value="KAK6939698.1"/>
    <property type="molecule type" value="Genomic_DNA"/>
</dbReference>
<dbReference type="SUPFAM" id="SSF47027">
    <property type="entry name" value="Acyl-CoA binding protein"/>
    <property type="match status" value="1"/>
</dbReference>
<dbReference type="InterPro" id="IPR014352">
    <property type="entry name" value="FERM/acyl-CoA-bd_prot_sf"/>
</dbReference>
<gene>
    <name evidence="5" type="ORF">RJ641_029229</name>
</gene>
<protein>
    <submittedName>
        <fullName evidence="5">Acyl-CoA-binding protein, ACBP</fullName>
    </submittedName>
</protein>
<dbReference type="GO" id="GO:0000062">
    <property type="term" value="F:fatty-acyl-CoA binding"/>
    <property type="evidence" value="ECO:0007669"/>
    <property type="project" value="InterPro"/>
</dbReference>
<dbReference type="InterPro" id="IPR000582">
    <property type="entry name" value="Acyl-CoA-binding_protein"/>
</dbReference>
<dbReference type="GO" id="GO:0006631">
    <property type="term" value="P:fatty acid metabolic process"/>
    <property type="evidence" value="ECO:0007669"/>
    <property type="project" value="TreeGrafter"/>
</dbReference>
<name>A0AAN8VR95_9MAGN</name>
<dbReference type="AlphaFoldDB" id="A0AAN8VR95"/>
<evidence type="ECO:0000256" key="3">
    <source>
        <dbReference type="SAM" id="MobiDB-lite"/>
    </source>
</evidence>
<comment type="similarity">
    <text evidence="1">Belongs to the ACBP family.</text>
</comment>
<organism evidence="5 6">
    <name type="scientific">Dillenia turbinata</name>
    <dbReference type="NCBI Taxonomy" id="194707"/>
    <lineage>
        <taxon>Eukaryota</taxon>
        <taxon>Viridiplantae</taxon>
        <taxon>Streptophyta</taxon>
        <taxon>Embryophyta</taxon>
        <taxon>Tracheophyta</taxon>
        <taxon>Spermatophyta</taxon>
        <taxon>Magnoliopsida</taxon>
        <taxon>eudicotyledons</taxon>
        <taxon>Gunneridae</taxon>
        <taxon>Pentapetalae</taxon>
        <taxon>Dilleniales</taxon>
        <taxon>Dilleniaceae</taxon>
        <taxon>Dillenia</taxon>
    </lineage>
</organism>
<dbReference type="PANTHER" id="PTHR23310:SF105">
    <property type="entry name" value="ACYL-COA-BINDING DOMAIN-CONTAINING PROTEIN 5"/>
    <property type="match status" value="1"/>
</dbReference>
<feature type="domain" description="ACB" evidence="4">
    <location>
        <begin position="300"/>
        <end position="356"/>
    </location>
</feature>
<dbReference type="InterPro" id="IPR035984">
    <property type="entry name" value="Acyl-CoA-binding_sf"/>
</dbReference>
<evidence type="ECO:0000313" key="5">
    <source>
        <dbReference type="EMBL" id="KAK6939698.1"/>
    </source>
</evidence>
<reference evidence="5 6" key="1">
    <citation type="submission" date="2023-12" db="EMBL/GenBank/DDBJ databases">
        <title>A high-quality genome assembly for Dillenia turbinata (Dilleniales).</title>
        <authorList>
            <person name="Chanderbali A."/>
        </authorList>
    </citation>
    <scope>NUCLEOTIDE SEQUENCE [LARGE SCALE GENOMIC DNA]</scope>
    <source>
        <strain evidence="5">LSX21</strain>
        <tissue evidence="5">Leaf</tissue>
    </source>
</reference>
<dbReference type="Gene3D" id="1.20.80.10">
    <property type="match status" value="1"/>
</dbReference>
<keyword evidence="6" id="KW-1185">Reference proteome</keyword>
<evidence type="ECO:0000256" key="2">
    <source>
        <dbReference type="ARBA" id="ARBA00023121"/>
    </source>
</evidence>
<proteinExistence type="inferred from homology"/>
<dbReference type="Proteomes" id="UP001370490">
    <property type="component" value="Unassembled WGS sequence"/>
</dbReference>
<accession>A0AAN8VR95</accession>
<comment type="caution">
    <text evidence="5">The sequence shown here is derived from an EMBL/GenBank/DDBJ whole genome shotgun (WGS) entry which is preliminary data.</text>
</comment>
<sequence length="375" mass="41880">MEIVQELFLTAALAIVFSLLVAKLVSMVVVGDVARRKEVNPCTVVVCELEKVESVGEESLKKIEEFVEKCCEKVVICKDGTIEVKENSVREVEGLELWEKQAMEEEAARVEEEKEERGASHVCGVVEEKDGVSGLVEGMFEGKNVDVGLDELTHERVEEDNVAAGLDSLVKERFESIECDDNERIEERNVDLGLDILDKGKVESVESNDNERLVEKNVDIGLDNLVKDRVKSVGNDENIVGQLTDENVVDGKIVVVKRKECEVEREVEGGDKAEEKEEKVGLDNFEDDWEGIERTELERIFAAAANYVDRVNKDEKLFNMGSDVLMQLYGLQKVAMEGPCHERQPLALKVSARAKCEPDVNNDKEESDVPVGPIL</sequence>
<keyword evidence="2" id="KW-0446">Lipid-binding</keyword>
<evidence type="ECO:0000313" key="6">
    <source>
        <dbReference type="Proteomes" id="UP001370490"/>
    </source>
</evidence>
<evidence type="ECO:0000259" key="4">
    <source>
        <dbReference type="Pfam" id="PF00887"/>
    </source>
</evidence>
<dbReference type="PANTHER" id="PTHR23310">
    <property type="entry name" value="ACYL-COA-BINDING PROTEIN, ACBP"/>
    <property type="match status" value="1"/>
</dbReference>